<evidence type="ECO:0000259" key="2">
    <source>
        <dbReference type="Pfam" id="PF26617"/>
    </source>
</evidence>
<evidence type="ECO:0000256" key="1">
    <source>
        <dbReference type="SAM" id="MobiDB-lite"/>
    </source>
</evidence>
<dbReference type="Pfam" id="PF26617">
    <property type="entry name" value="CcmS-like"/>
    <property type="match status" value="1"/>
</dbReference>
<proteinExistence type="predicted"/>
<protein>
    <recommendedName>
        <fullName evidence="2">CcmS related domain-containing protein</fullName>
    </recommendedName>
</protein>
<dbReference type="AlphaFoldDB" id="A0A8H3D9A2"/>
<accession>A0A8H3D9A2</accession>
<dbReference type="EMBL" id="CAJMWZ010005700">
    <property type="protein sequence ID" value="CAE6510018.1"/>
    <property type="molecule type" value="Genomic_DNA"/>
</dbReference>
<organism evidence="3 4">
    <name type="scientific">Rhizoctonia solani</name>
    <dbReference type="NCBI Taxonomy" id="456999"/>
    <lineage>
        <taxon>Eukaryota</taxon>
        <taxon>Fungi</taxon>
        <taxon>Dikarya</taxon>
        <taxon>Basidiomycota</taxon>
        <taxon>Agaricomycotina</taxon>
        <taxon>Agaricomycetes</taxon>
        <taxon>Cantharellales</taxon>
        <taxon>Ceratobasidiaceae</taxon>
        <taxon>Rhizoctonia</taxon>
    </lineage>
</organism>
<feature type="domain" description="CcmS related" evidence="2">
    <location>
        <begin position="84"/>
        <end position="180"/>
    </location>
</feature>
<name>A0A8H3D9A2_9AGAM</name>
<reference evidence="3" key="1">
    <citation type="submission" date="2021-01" db="EMBL/GenBank/DDBJ databases">
        <authorList>
            <person name="Kaushik A."/>
        </authorList>
    </citation>
    <scope>NUCLEOTIDE SEQUENCE</scope>
    <source>
        <strain evidence="3">Type strain: AG8-Rh-89/</strain>
    </source>
</reference>
<evidence type="ECO:0000313" key="4">
    <source>
        <dbReference type="Proteomes" id="UP000663850"/>
    </source>
</evidence>
<feature type="compositionally biased region" description="Low complexity" evidence="1">
    <location>
        <begin position="39"/>
        <end position="49"/>
    </location>
</feature>
<dbReference type="Proteomes" id="UP000663850">
    <property type="component" value="Unassembled WGS sequence"/>
</dbReference>
<gene>
    <name evidence="3" type="ORF">RDB_LOCUS105388</name>
</gene>
<dbReference type="InterPro" id="IPR058258">
    <property type="entry name" value="CcmS-like"/>
</dbReference>
<comment type="caution">
    <text evidence="3">The sequence shown here is derived from an EMBL/GenBank/DDBJ whole genome shotgun (WGS) entry which is preliminary data.</text>
</comment>
<feature type="region of interest" description="Disordered" evidence="1">
    <location>
        <begin position="31"/>
        <end position="57"/>
    </location>
</feature>
<evidence type="ECO:0000313" key="3">
    <source>
        <dbReference type="EMBL" id="CAE6510018.1"/>
    </source>
</evidence>
<sequence>MSKEAHPSSIPPRPSLNRSLTSILSKFSRKPSVRVPQRSSSWDSNWPSSGHPRTVEFASPEPRYKASRTQVEIVESGGSALSGAQDALTNSRRPVWTRILWAVPLEHDPVAQLVLSKLTRRDAVEGLSVLAIRNYLSTERGAFFCNVDRNANDSRALEVDWITFRDTQKTREKTLQREVLRK</sequence>